<name>A0A2P2PM25_RHIMU</name>
<organism evidence="1">
    <name type="scientific">Rhizophora mucronata</name>
    <name type="common">Asiatic mangrove</name>
    <dbReference type="NCBI Taxonomy" id="61149"/>
    <lineage>
        <taxon>Eukaryota</taxon>
        <taxon>Viridiplantae</taxon>
        <taxon>Streptophyta</taxon>
        <taxon>Embryophyta</taxon>
        <taxon>Tracheophyta</taxon>
        <taxon>Spermatophyta</taxon>
        <taxon>Magnoliopsida</taxon>
        <taxon>eudicotyledons</taxon>
        <taxon>Gunneridae</taxon>
        <taxon>Pentapetalae</taxon>
        <taxon>rosids</taxon>
        <taxon>fabids</taxon>
        <taxon>Malpighiales</taxon>
        <taxon>Rhizophoraceae</taxon>
        <taxon>Rhizophora</taxon>
    </lineage>
</organism>
<evidence type="ECO:0000313" key="1">
    <source>
        <dbReference type="EMBL" id="MBX55782.1"/>
    </source>
</evidence>
<proteinExistence type="predicted"/>
<accession>A0A2P2PM25</accession>
<reference evidence="1" key="1">
    <citation type="submission" date="2018-02" db="EMBL/GenBank/DDBJ databases">
        <title>Rhizophora mucronata_Transcriptome.</title>
        <authorList>
            <person name="Meera S.P."/>
            <person name="Sreeshan A."/>
            <person name="Augustine A."/>
        </authorList>
    </citation>
    <scope>NUCLEOTIDE SEQUENCE</scope>
    <source>
        <tissue evidence="1">Leaf</tissue>
    </source>
</reference>
<dbReference type="EMBL" id="GGEC01075298">
    <property type="protein sequence ID" value="MBX55782.1"/>
    <property type="molecule type" value="Transcribed_RNA"/>
</dbReference>
<protein>
    <submittedName>
        <fullName evidence="1">Uncharacterized protein</fullName>
    </submittedName>
</protein>
<sequence length="27" mass="3055">MVPSSICHPSNLCLGHFFSVIILVFRH</sequence>
<dbReference type="AlphaFoldDB" id="A0A2P2PM25"/>